<evidence type="ECO:0000313" key="2">
    <source>
        <dbReference type="Proteomes" id="UP000026960"/>
    </source>
</evidence>
<reference evidence="1" key="2">
    <citation type="submission" date="2015-03" db="UniProtKB">
        <authorList>
            <consortium name="EnsemblPlants"/>
        </authorList>
    </citation>
    <scope>IDENTIFICATION</scope>
</reference>
<protein>
    <submittedName>
        <fullName evidence="1">Uncharacterized protein</fullName>
    </submittedName>
</protein>
<name>A0A0D3FE32_9ORYZ</name>
<dbReference type="HOGENOM" id="CLU_1498520_0_0_1"/>
<proteinExistence type="predicted"/>
<organism evidence="1">
    <name type="scientific">Oryza barthii</name>
    <dbReference type="NCBI Taxonomy" id="65489"/>
    <lineage>
        <taxon>Eukaryota</taxon>
        <taxon>Viridiplantae</taxon>
        <taxon>Streptophyta</taxon>
        <taxon>Embryophyta</taxon>
        <taxon>Tracheophyta</taxon>
        <taxon>Spermatophyta</taxon>
        <taxon>Magnoliopsida</taxon>
        <taxon>Liliopsida</taxon>
        <taxon>Poales</taxon>
        <taxon>Poaceae</taxon>
        <taxon>BOP clade</taxon>
        <taxon>Oryzoideae</taxon>
        <taxon>Oryzeae</taxon>
        <taxon>Oryzinae</taxon>
        <taxon>Oryza</taxon>
    </lineage>
</organism>
<dbReference type="AlphaFoldDB" id="A0A0D3FE32"/>
<dbReference type="Proteomes" id="UP000026960">
    <property type="component" value="Chromosome 3"/>
</dbReference>
<dbReference type="PaxDb" id="65489-OBART03G04500.1"/>
<reference evidence="1" key="1">
    <citation type="journal article" date="2009" name="Rice">
        <title>De Novo Next Generation Sequencing of Plant Genomes.</title>
        <authorList>
            <person name="Rounsley S."/>
            <person name="Marri P.R."/>
            <person name="Yu Y."/>
            <person name="He R."/>
            <person name="Sisneros N."/>
            <person name="Goicoechea J.L."/>
            <person name="Lee S.J."/>
            <person name="Angelova A."/>
            <person name="Kudrna D."/>
            <person name="Luo M."/>
            <person name="Affourtit J."/>
            <person name="Desany B."/>
            <person name="Knight J."/>
            <person name="Niazi F."/>
            <person name="Egholm M."/>
            <person name="Wing R.A."/>
        </authorList>
    </citation>
    <scope>NUCLEOTIDE SEQUENCE [LARGE SCALE GENOMIC DNA]</scope>
    <source>
        <strain evidence="1">cv. IRGC 105608</strain>
    </source>
</reference>
<sequence>MGGSSGPAQKRSIRGKLPAAGGFYGGAAAVVPGAGPTRRRSKRGFGWGNAERRLQREQQRFANPFIAAPLATHLEINLASHFIFKSFILAAAIQTQDFWSVVHAITGLVFAFKLERGTGSLWFQKLHGPLETDGEHPTLAWLYVLRGTLLYLLPEWPMGVKDQRNNNSRSYTLHGIPCVE</sequence>
<accession>A0A0D3FE32</accession>
<evidence type="ECO:0000313" key="1">
    <source>
        <dbReference type="EnsemblPlants" id="OBART03G04500.1"/>
    </source>
</evidence>
<dbReference type="Gramene" id="OBART03G04500.1">
    <property type="protein sequence ID" value="OBART03G04500.1"/>
    <property type="gene ID" value="OBART03G04500"/>
</dbReference>
<keyword evidence="2" id="KW-1185">Reference proteome</keyword>
<dbReference type="EnsemblPlants" id="OBART03G04500.1">
    <property type="protein sequence ID" value="OBART03G04500.1"/>
    <property type="gene ID" value="OBART03G04500"/>
</dbReference>